<dbReference type="SMART" id="SM00955">
    <property type="entry name" value="RNB"/>
    <property type="match status" value="1"/>
</dbReference>
<dbReference type="InterPro" id="IPR003029">
    <property type="entry name" value="S1_domain"/>
</dbReference>
<proteinExistence type="inferred from homology"/>
<evidence type="ECO:0000313" key="10">
    <source>
        <dbReference type="EMBL" id="ATX71603.1"/>
    </source>
</evidence>
<protein>
    <recommendedName>
        <fullName evidence="8">Ribonuclease R</fullName>
        <shortName evidence="8">RNase R</shortName>
        <ecNumber evidence="8">3.1.13.1</ecNumber>
    </recommendedName>
</protein>
<comment type="similarity">
    <text evidence="8">Belongs to the RNR ribonuclease family. RNase R subfamily.</text>
</comment>
<dbReference type="Pfam" id="PF00773">
    <property type="entry name" value="RNB"/>
    <property type="match status" value="1"/>
</dbReference>
<comment type="subcellular location">
    <subcellularLocation>
        <location evidence="2 8">Cytoplasm</location>
    </subcellularLocation>
</comment>
<keyword evidence="6 8" id="KW-0269">Exonuclease</keyword>
<evidence type="ECO:0000256" key="3">
    <source>
        <dbReference type="ARBA" id="ARBA00022490"/>
    </source>
</evidence>
<dbReference type="InterPro" id="IPR022966">
    <property type="entry name" value="RNase_II/R_CS"/>
</dbReference>
<keyword evidence="5 8" id="KW-0378">Hydrolase</keyword>
<dbReference type="Pfam" id="PF08206">
    <property type="entry name" value="OB_RNB"/>
    <property type="match status" value="1"/>
</dbReference>
<dbReference type="EMBL" id="CP024870">
    <property type="protein sequence ID" value="ATX71603.1"/>
    <property type="molecule type" value="Genomic_DNA"/>
</dbReference>
<dbReference type="SUPFAM" id="SSF50249">
    <property type="entry name" value="Nucleic acid-binding proteins"/>
    <property type="match status" value="3"/>
</dbReference>
<comment type="catalytic activity">
    <reaction evidence="1 8">
        <text>Exonucleolytic cleavage in the 3'- to 5'-direction to yield nucleoside 5'-phosphates.</text>
        <dbReference type="EC" id="3.1.13.1"/>
    </reaction>
</comment>
<dbReference type="GO" id="GO:0006402">
    <property type="term" value="P:mRNA catabolic process"/>
    <property type="evidence" value="ECO:0007669"/>
    <property type="project" value="TreeGrafter"/>
</dbReference>
<evidence type="ECO:0000256" key="7">
    <source>
        <dbReference type="ARBA" id="ARBA00022884"/>
    </source>
</evidence>
<keyword evidence="7 8" id="KW-0694">RNA-binding</keyword>
<dbReference type="HAMAP" id="MF_01895">
    <property type="entry name" value="RNase_R"/>
    <property type="match status" value="1"/>
</dbReference>
<dbReference type="RefSeq" id="WP_100255132.1">
    <property type="nucleotide sequence ID" value="NZ_CP024870.1"/>
</dbReference>
<dbReference type="EC" id="3.1.13.1" evidence="8"/>
<dbReference type="InterPro" id="IPR004476">
    <property type="entry name" value="RNase_II/RNase_R"/>
</dbReference>
<accession>A0A2K8KIT4</accession>
<dbReference type="NCBIfam" id="TIGR02063">
    <property type="entry name" value="RNase_R"/>
    <property type="match status" value="1"/>
</dbReference>
<dbReference type="InterPro" id="IPR011805">
    <property type="entry name" value="RNase_R"/>
</dbReference>
<dbReference type="Proteomes" id="UP000231179">
    <property type="component" value="Chromosome"/>
</dbReference>
<dbReference type="SMART" id="SM00316">
    <property type="entry name" value="S1"/>
    <property type="match status" value="1"/>
</dbReference>
<dbReference type="NCBIfam" id="TIGR00358">
    <property type="entry name" value="3_prime_RNase"/>
    <property type="match status" value="1"/>
</dbReference>
<dbReference type="InterPro" id="IPR013223">
    <property type="entry name" value="RNase_B_OB_dom"/>
</dbReference>
<keyword evidence="4 8" id="KW-0540">Nuclease</keyword>
<dbReference type="PROSITE" id="PS50126">
    <property type="entry name" value="S1"/>
    <property type="match status" value="1"/>
</dbReference>
<dbReference type="PANTHER" id="PTHR23355:SF9">
    <property type="entry name" value="DIS3-LIKE EXONUCLEASE 2"/>
    <property type="match status" value="1"/>
</dbReference>
<sequence length="697" mass="80394">MKNLILEKISNNTPMQLNTLITKFNFDKDQVTNALRELHDERIVAWTKDNYIFKIGEEFHLGTIRINDKGFGFIKDLRLPENDYFVPPTSLNGSLTTDEVIFKIEKEQDGREKAEVIKVANRTKTSLIGEIQPSYDGRFLDFISNEPGFKNYRIVMVNSRDFGVKKDMIVKLRILEVRDKKLFTRIQKVIGDANKAVDRIYSIAYEFNINPDFNDLTISEANEVAQPIDYNDQLVTRRKKIIKDLNLVTIDGSDSKDLDDAIYVERTKNGYKLLVAIADVSYYVRPLSSLDNTALFRGNSVYLVNKVIPMLPEKLSNGVCSLNPNEDKLCLVAEMEFDKDGVMVNSRVYESIMNSKARLTYSEVNELFASNQSTRQPEIIEMLLVAKELHELIDMERSSRGSIDFDIPEPKIILDSESNVIDILQRERGTSEKLIENFMVSANECVASIVFEKELPFLYRDHGEPKEENLLEWHQILRALGINVKLTELDKINPKTIKNALEQIDKQVADKTERDVINVTLLKFMEKARYDLENIGHFGLASECYTHFTSPIRRYSDLIVHRYLKQYLIDKDLRPFRLEQNAKFIQKACTIINDTEKNAVNAEREVNKVCMAEYMTKYIGVEFEGIVAAVLKFGLFVQLDNCVEGLIHISELPDFVFDEKMNIMVDKQNRVFRLGQKVKIKVKNADMKKRVIDFVLA</sequence>
<feature type="domain" description="S1 motif" evidence="9">
    <location>
        <begin position="620"/>
        <end position="697"/>
    </location>
</feature>
<dbReference type="GO" id="GO:0003723">
    <property type="term" value="F:RNA binding"/>
    <property type="evidence" value="ECO:0007669"/>
    <property type="project" value="UniProtKB-UniRule"/>
</dbReference>
<organism evidence="10 11">
    <name type="scientific">Spiroplasma clarkii</name>
    <dbReference type="NCBI Taxonomy" id="2139"/>
    <lineage>
        <taxon>Bacteria</taxon>
        <taxon>Bacillati</taxon>
        <taxon>Mycoplasmatota</taxon>
        <taxon>Mollicutes</taxon>
        <taxon>Entomoplasmatales</taxon>
        <taxon>Spiroplasmataceae</taxon>
        <taxon>Spiroplasma</taxon>
    </lineage>
</organism>
<reference evidence="10 11" key="1">
    <citation type="submission" date="2017-11" db="EMBL/GenBank/DDBJ databases">
        <title>Complete genome sequence of Spiroplasma clarkii CN-5 (DSM 19994).</title>
        <authorList>
            <person name="Tsai Y.-M."/>
            <person name="Chang A."/>
            <person name="Lo W.-S."/>
            <person name="Kuo C.-H."/>
        </authorList>
    </citation>
    <scope>NUCLEOTIDE SEQUENCE [LARGE SCALE GENOMIC DNA]</scope>
    <source>
        <strain evidence="10 11">CN-5</strain>
    </source>
</reference>
<evidence type="ECO:0000256" key="8">
    <source>
        <dbReference type="HAMAP-Rule" id="MF_01895"/>
    </source>
</evidence>
<dbReference type="InterPro" id="IPR011129">
    <property type="entry name" value="CSD"/>
</dbReference>
<dbReference type="CDD" id="cd04471">
    <property type="entry name" value="S1_RNase_R"/>
    <property type="match status" value="1"/>
</dbReference>
<dbReference type="Pfam" id="PF00575">
    <property type="entry name" value="S1"/>
    <property type="match status" value="1"/>
</dbReference>
<dbReference type="InterPro" id="IPR012340">
    <property type="entry name" value="NA-bd_OB-fold"/>
</dbReference>
<keyword evidence="11" id="KW-1185">Reference proteome</keyword>
<evidence type="ECO:0000256" key="1">
    <source>
        <dbReference type="ARBA" id="ARBA00001849"/>
    </source>
</evidence>
<comment type="function">
    <text evidence="8">3'-5' exoribonuclease that releases 5'-nucleoside monophosphates and is involved in maturation of structured RNAs.</text>
</comment>
<evidence type="ECO:0000259" key="9">
    <source>
        <dbReference type="PROSITE" id="PS50126"/>
    </source>
</evidence>
<dbReference type="InterPro" id="IPR001900">
    <property type="entry name" value="RNase_II/R"/>
</dbReference>
<dbReference type="PANTHER" id="PTHR23355">
    <property type="entry name" value="RIBONUCLEASE"/>
    <property type="match status" value="1"/>
</dbReference>
<dbReference type="GO" id="GO:0005829">
    <property type="term" value="C:cytosol"/>
    <property type="evidence" value="ECO:0007669"/>
    <property type="project" value="TreeGrafter"/>
</dbReference>
<dbReference type="SMART" id="SM00357">
    <property type="entry name" value="CSP"/>
    <property type="match status" value="1"/>
</dbReference>
<dbReference type="AlphaFoldDB" id="A0A2K8KIT4"/>
<evidence type="ECO:0000256" key="5">
    <source>
        <dbReference type="ARBA" id="ARBA00022801"/>
    </source>
</evidence>
<dbReference type="GO" id="GO:0008859">
    <property type="term" value="F:exoribonuclease II activity"/>
    <property type="evidence" value="ECO:0007669"/>
    <property type="project" value="UniProtKB-UniRule"/>
</dbReference>
<evidence type="ECO:0000313" key="11">
    <source>
        <dbReference type="Proteomes" id="UP000231179"/>
    </source>
</evidence>
<name>A0A2K8KIT4_9MOLU</name>
<keyword evidence="3 8" id="KW-0963">Cytoplasm</keyword>
<dbReference type="Gene3D" id="2.40.50.140">
    <property type="entry name" value="Nucleic acid-binding proteins"/>
    <property type="match status" value="2"/>
</dbReference>
<evidence type="ECO:0000256" key="2">
    <source>
        <dbReference type="ARBA" id="ARBA00004496"/>
    </source>
</evidence>
<dbReference type="InterPro" id="IPR050180">
    <property type="entry name" value="RNR_Ribonuclease"/>
</dbReference>
<gene>
    <name evidence="8 10" type="primary">rnr</name>
    <name evidence="10" type="ORF">SCLAR_v1c13050</name>
</gene>
<evidence type="ECO:0000256" key="4">
    <source>
        <dbReference type="ARBA" id="ARBA00022722"/>
    </source>
</evidence>
<evidence type="ECO:0000256" key="6">
    <source>
        <dbReference type="ARBA" id="ARBA00022839"/>
    </source>
</evidence>
<dbReference type="PROSITE" id="PS01175">
    <property type="entry name" value="RIBONUCLEASE_II"/>
    <property type="match status" value="1"/>
</dbReference>